<name>A0ACC5UC41_9FLAO</name>
<keyword evidence="2" id="KW-1185">Reference proteome</keyword>
<dbReference type="Proteomes" id="UP001647509">
    <property type="component" value="Unassembled WGS sequence"/>
</dbReference>
<accession>A0ACC5UC41</accession>
<evidence type="ECO:0000313" key="2">
    <source>
        <dbReference type="Proteomes" id="UP001647509"/>
    </source>
</evidence>
<sequence length="98" mass="11035">METLVKKKVQKINSIDGVFTVSEASDIINAVLNVKINFHKLNRLSITEGNDKDDCVFDSGRIAELMNEQQKAKEFLSLARVNGKKLKIKSVIQIETED</sequence>
<reference evidence="1" key="1">
    <citation type="submission" date="2021-05" db="EMBL/GenBank/DDBJ databases">
        <title>Draft genomes of bacteria isolated from model marine particles.</title>
        <authorList>
            <person name="Datta M.S."/>
            <person name="Schwartzman J.A."/>
            <person name="Enke T.N."/>
            <person name="Saavedra J."/>
            <person name="Cermak N."/>
            <person name="Cordero O.X."/>
        </authorList>
    </citation>
    <scope>NUCLEOTIDE SEQUENCE</scope>
    <source>
        <strain evidence="1">I2M19</strain>
    </source>
</reference>
<dbReference type="EMBL" id="JAHKPD010000023">
    <property type="protein sequence ID" value="MBU2951891.1"/>
    <property type="molecule type" value="Genomic_DNA"/>
</dbReference>
<comment type="caution">
    <text evidence="1">The sequence shown here is derived from an EMBL/GenBank/DDBJ whole genome shotgun (WGS) entry which is preliminary data.</text>
</comment>
<protein>
    <submittedName>
        <fullName evidence="1">Uncharacterized protein</fullName>
    </submittedName>
</protein>
<evidence type="ECO:0000313" key="1">
    <source>
        <dbReference type="EMBL" id="MBU2951891.1"/>
    </source>
</evidence>
<gene>
    <name evidence="1" type="ORF">KO493_14420</name>
</gene>
<organism evidence="1 2">
    <name type="scientific">Pseudotamlana agarivorans</name>
    <dbReference type="NCBI Taxonomy" id="481183"/>
    <lineage>
        <taxon>Bacteria</taxon>
        <taxon>Pseudomonadati</taxon>
        <taxon>Bacteroidota</taxon>
        <taxon>Flavobacteriia</taxon>
        <taxon>Flavobacteriales</taxon>
        <taxon>Flavobacteriaceae</taxon>
        <taxon>Pseudotamlana</taxon>
    </lineage>
</organism>
<proteinExistence type="predicted"/>